<name>A0A0E9RVL8_ANGAN</name>
<accession>A0A0E9RVL8</accession>
<protein>
    <submittedName>
        <fullName evidence="1">Uncharacterized protein</fullName>
    </submittedName>
</protein>
<reference evidence="1" key="2">
    <citation type="journal article" date="2015" name="Fish Shellfish Immunol.">
        <title>Early steps in the European eel (Anguilla anguilla)-Vibrio vulnificus interaction in the gills: Role of the RtxA13 toxin.</title>
        <authorList>
            <person name="Callol A."/>
            <person name="Pajuelo D."/>
            <person name="Ebbesson L."/>
            <person name="Teles M."/>
            <person name="MacKenzie S."/>
            <person name="Amaro C."/>
        </authorList>
    </citation>
    <scope>NUCLEOTIDE SEQUENCE</scope>
</reference>
<sequence>MLYLCFSGIIFRSSHFQFGRPRGSVLSWPRCFCDDDLGSVAKHSSSVG</sequence>
<proteinExistence type="predicted"/>
<reference evidence="1" key="1">
    <citation type="submission" date="2014-11" db="EMBL/GenBank/DDBJ databases">
        <authorList>
            <person name="Amaro Gonzalez C."/>
        </authorList>
    </citation>
    <scope>NUCLEOTIDE SEQUENCE</scope>
</reference>
<evidence type="ECO:0000313" key="1">
    <source>
        <dbReference type="EMBL" id="JAH32283.1"/>
    </source>
</evidence>
<dbReference type="AlphaFoldDB" id="A0A0E9RVL8"/>
<dbReference type="EMBL" id="GBXM01076294">
    <property type="protein sequence ID" value="JAH32283.1"/>
    <property type="molecule type" value="Transcribed_RNA"/>
</dbReference>
<organism evidence="1">
    <name type="scientific">Anguilla anguilla</name>
    <name type="common">European freshwater eel</name>
    <name type="synonym">Muraena anguilla</name>
    <dbReference type="NCBI Taxonomy" id="7936"/>
    <lineage>
        <taxon>Eukaryota</taxon>
        <taxon>Metazoa</taxon>
        <taxon>Chordata</taxon>
        <taxon>Craniata</taxon>
        <taxon>Vertebrata</taxon>
        <taxon>Euteleostomi</taxon>
        <taxon>Actinopterygii</taxon>
        <taxon>Neopterygii</taxon>
        <taxon>Teleostei</taxon>
        <taxon>Anguilliformes</taxon>
        <taxon>Anguillidae</taxon>
        <taxon>Anguilla</taxon>
    </lineage>
</organism>